<dbReference type="EMBL" id="JANEYF010001027">
    <property type="protein sequence ID" value="KAJ8966343.1"/>
    <property type="molecule type" value="Genomic_DNA"/>
</dbReference>
<feature type="compositionally biased region" description="Low complexity" evidence="1">
    <location>
        <begin position="129"/>
        <end position="140"/>
    </location>
</feature>
<feature type="region of interest" description="Disordered" evidence="1">
    <location>
        <begin position="111"/>
        <end position="140"/>
    </location>
</feature>
<proteinExistence type="predicted"/>
<accession>A0AAV8ZNL0</accession>
<reference evidence="2" key="1">
    <citation type="journal article" date="2023" name="Insect Mol. Biol.">
        <title>Genome sequencing provides insights into the evolution of gene families encoding plant cell wall-degrading enzymes in longhorned beetles.</title>
        <authorList>
            <person name="Shin N.R."/>
            <person name="Okamura Y."/>
            <person name="Kirsch R."/>
            <person name="Pauchet Y."/>
        </authorList>
    </citation>
    <scope>NUCLEOTIDE SEQUENCE</scope>
    <source>
        <strain evidence="2">RBIC_L_NR</strain>
    </source>
</reference>
<evidence type="ECO:0000313" key="2">
    <source>
        <dbReference type="EMBL" id="KAJ8966343.1"/>
    </source>
</evidence>
<protein>
    <submittedName>
        <fullName evidence="2">Uncharacterized protein</fullName>
    </submittedName>
</protein>
<name>A0AAV8ZNL0_9CUCU</name>
<organism evidence="2 3">
    <name type="scientific">Rhamnusium bicolor</name>
    <dbReference type="NCBI Taxonomy" id="1586634"/>
    <lineage>
        <taxon>Eukaryota</taxon>
        <taxon>Metazoa</taxon>
        <taxon>Ecdysozoa</taxon>
        <taxon>Arthropoda</taxon>
        <taxon>Hexapoda</taxon>
        <taxon>Insecta</taxon>
        <taxon>Pterygota</taxon>
        <taxon>Neoptera</taxon>
        <taxon>Endopterygota</taxon>
        <taxon>Coleoptera</taxon>
        <taxon>Polyphaga</taxon>
        <taxon>Cucujiformia</taxon>
        <taxon>Chrysomeloidea</taxon>
        <taxon>Cerambycidae</taxon>
        <taxon>Lepturinae</taxon>
        <taxon>Rhagiini</taxon>
        <taxon>Rhamnusium</taxon>
    </lineage>
</organism>
<feature type="compositionally biased region" description="Polar residues" evidence="1">
    <location>
        <begin position="111"/>
        <end position="124"/>
    </location>
</feature>
<keyword evidence="3" id="KW-1185">Reference proteome</keyword>
<evidence type="ECO:0000256" key="1">
    <source>
        <dbReference type="SAM" id="MobiDB-lite"/>
    </source>
</evidence>
<dbReference type="Proteomes" id="UP001162156">
    <property type="component" value="Unassembled WGS sequence"/>
</dbReference>
<evidence type="ECO:0000313" key="3">
    <source>
        <dbReference type="Proteomes" id="UP001162156"/>
    </source>
</evidence>
<comment type="caution">
    <text evidence="2">The sequence shown here is derived from an EMBL/GenBank/DDBJ whole genome shotgun (WGS) entry which is preliminary data.</text>
</comment>
<dbReference type="AlphaFoldDB" id="A0AAV8ZNL0"/>
<gene>
    <name evidence="2" type="ORF">NQ314_003611</name>
</gene>
<sequence>MSVIMDVNKTEFVDKTVLNTPKPTATSTVNKFQKKKRYRHSDLENSLGLSSLNGMDLSDVEHKNRNEVADVGCQLQQQRMLASSSLQRANKVSSIPSKYLRPNINNTSSVSNFNLSTGSTINESDLSRKSPTNTSTPKSSVVAKDFYENNSEQRLSLGQSMAQLSYQIGNTDISIDNFVKEFQKAMKSVDNGSSSKIDSNMFTPAEDAASMLLADELSWRRQNDIPVTSNFSQIEVENASCGKVSVGAFFNRGLTLFQIFKLL</sequence>